<sequence>MSQGPIRIACFGDSLTEGYGLAPNDALPSLLQKKLRDDGIEAVCLNFGVSGETSTDGLDRVEAVLAAKPHGVILEFGANDCFVGDPISTIQNSLSTLIETFTNQRIPTLLVGISSILQSDQDYKDLFDPIFPELAAHHNLLFLPDILACYHGNVSLTLLDGMHPNEQGVQAIANDLYPLLHTLIAQIKS</sequence>
<dbReference type="OrthoDB" id="9786188at2"/>
<dbReference type="KEGG" id="dpi:BN4_10089"/>
<dbReference type="PATRIC" id="fig|879567.3.peg.94"/>
<dbReference type="GO" id="GO:0004622">
    <property type="term" value="F:phosphatidylcholine lysophospholipase activity"/>
    <property type="evidence" value="ECO:0007669"/>
    <property type="project" value="TreeGrafter"/>
</dbReference>
<accession>M1WN30</accession>
<dbReference type="Proteomes" id="UP000011724">
    <property type="component" value="Chromosome"/>
</dbReference>
<dbReference type="STRING" id="1322246.BN4_10089"/>
<organism evidence="2 3">
    <name type="scientific">Pseudodesulfovibrio piezophilus (strain DSM 21447 / JCM 15486 / C1TLV30)</name>
    <name type="common">Desulfovibrio piezophilus</name>
    <dbReference type="NCBI Taxonomy" id="1322246"/>
    <lineage>
        <taxon>Bacteria</taxon>
        <taxon>Pseudomonadati</taxon>
        <taxon>Thermodesulfobacteriota</taxon>
        <taxon>Desulfovibrionia</taxon>
        <taxon>Desulfovibrionales</taxon>
        <taxon>Desulfovibrionaceae</taxon>
    </lineage>
</organism>
<dbReference type="Gene3D" id="3.40.50.1110">
    <property type="entry name" value="SGNH hydrolase"/>
    <property type="match status" value="1"/>
</dbReference>
<dbReference type="BioCyc" id="DPIE1322246:BN4_RS00485-MONOMER"/>
<dbReference type="InterPro" id="IPR051532">
    <property type="entry name" value="Ester_Hydrolysis_Enzymes"/>
</dbReference>
<protein>
    <submittedName>
        <fullName evidence="2">Lipolytic protein G-D-S-L family</fullName>
    </submittedName>
</protein>
<dbReference type="PANTHER" id="PTHR30383:SF24">
    <property type="entry name" value="THIOESTERASE 1_PROTEASE 1_LYSOPHOSPHOLIPASE L1"/>
    <property type="match status" value="1"/>
</dbReference>
<dbReference type="AlphaFoldDB" id="M1WN30"/>
<feature type="domain" description="SGNH hydrolase-type esterase" evidence="1">
    <location>
        <begin position="10"/>
        <end position="171"/>
    </location>
</feature>
<keyword evidence="3" id="KW-1185">Reference proteome</keyword>
<dbReference type="eggNOG" id="COG2755">
    <property type="taxonomic scope" value="Bacteria"/>
</dbReference>
<evidence type="ECO:0000259" key="1">
    <source>
        <dbReference type="Pfam" id="PF13472"/>
    </source>
</evidence>
<gene>
    <name evidence="2" type="ordered locus">BN4_10089</name>
</gene>
<evidence type="ECO:0000313" key="3">
    <source>
        <dbReference type="Proteomes" id="UP000011724"/>
    </source>
</evidence>
<dbReference type="EMBL" id="FO203427">
    <property type="protein sequence ID" value="CCH47329.1"/>
    <property type="molecule type" value="Genomic_DNA"/>
</dbReference>
<dbReference type="InterPro" id="IPR013830">
    <property type="entry name" value="SGNH_hydro"/>
</dbReference>
<dbReference type="Pfam" id="PF13472">
    <property type="entry name" value="Lipase_GDSL_2"/>
    <property type="match status" value="1"/>
</dbReference>
<dbReference type="PANTHER" id="PTHR30383">
    <property type="entry name" value="THIOESTERASE 1/PROTEASE 1/LYSOPHOSPHOLIPASE L1"/>
    <property type="match status" value="1"/>
</dbReference>
<reference evidence="3" key="2">
    <citation type="journal article" date="2013" name="Stand. Genomic Sci.">
        <title>Complete genome sequence of Desulfocapsa sulfexigens, a marine deltaproteobacterium specialized in disproportionating inorganic sulfur compounds.</title>
        <authorList>
            <person name="Finster K.W."/>
            <person name="Kjeldsen K.U."/>
            <person name="Kube M."/>
            <person name="Reinhardt R."/>
            <person name="Mussmann M."/>
            <person name="Amann R."/>
            <person name="Schreiber L."/>
        </authorList>
    </citation>
    <scope>NUCLEOTIDE SEQUENCE [LARGE SCALE GENOMIC DNA]</scope>
    <source>
        <strain evidence="3">DSM 10523 / SB164P1</strain>
    </source>
</reference>
<dbReference type="HOGENOM" id="CLU_051180_1_1_7"/>
<name>M1WN30_PSEP2</name>
<dbReference type="SUPFAM" id="SSF52266">
    <property type="entry name" value="SGNH hydrolase"/>
    <property type="match status" value="1"/>
</dbReference>
<reference evidence="2 3" key="1">
    <citation type="journal article" date="2013" name="PLoS ONE">
        <title>The first genomic and proteomic characterization of a deep-sea sulfate reducer: insights into the piezophilic lifestyle of Desulfovibrio piezophilus.</title>
        <authorList>
            <person name="Pradel N."/>
            <person name="Ji B."/>
            <person name="Gimenez G."/>
            <person name="Talla E."/>
            <person name="Lenoble P."/>
            <person name="Garel M."/>
            <person name="Tamburini C."/>
            <person name="Fourquet P."/>
            <person name="Lebrun R."/>
            <person name="Bertin P."/>
            <person name="Denis Y."/>
            <person name="Pophillat M."/>
            <person name="Barbe V."/>
            <person name="Ollivier B."/>
            <person name="Dolla A."/>
        </authorList>
    </citation>
    <scope>NUCLEOTIDE SEQUENCE [LARGE SCALE GENOMIC DNA]</scope>
    <source>
        <strain evidence="3">DSM 10523 / SB164P1</strain>
    </source>
</reference>
<dbReference type="InterPro" id="IPR036514">
    <property type="entry name" value="SGNH_hydro_sf"/>
</dbReference>
<dbReference type="RefSeq" id="WP_015413384.1">
    <property type="nucleotide sequence ID" value="NC_020409.1"/>
</dbReference>
<evidence type="ECO:0000313" key="2">
    <source>
        <dbReference type="EMBL" id="CCH47329.1"/>
    </source>
</evidence>
<proteinExistence type="predicted"/>